<protein>
    <submittedName>
        <fullName evidence="1">Uncharacterized protein</fullName>
    </submittedName>
</protein>
<feature type="non-terminal residue" evidence="1">
    <location>
        <position position="1"/>
    </location>
</feature>
<evidence type="ECO:0000313" key="2">
    <source>
        <dbReference type="Proteomes" id="UP000782843"/>
    </source>
</evidence>
<organism evidence="1 2">
    <name type="scientific">Candidatus Dojkabacteria bacterium</name>
    <dbReference type="NCBI Taxonomy" id="2099670"/>
    <lineage>
        <taxon>Bacteria</taxon>
        <taxon>Candidatus Dojkabacteria</taxon>
    </lineage>
</organism>
<accession>A0A955L407</accession>
<gene>
    <name evidence="1" type="ORF">KC660_02450</name>
</gene>
<comment type="caution">
    <text evidence="1">The sequence shown here is derived from an EMBL/GenBank/DDBJ whole genome shotgun (WGS) entry which is preliminary data.</text>
</comment>
<reference evidence="1" key="2">
    <citation type="journal article" date="2021" name="Microbiome">
        <title>Successional dynamics and alternative stable states in a saline activated sludge microbial community over 9 years.</title>
        <authorList>
            <person name="Wang Y."/>
            <person name="Ye J."/>
            <person name="Ju F."/>
            <person name="Liu L."/>
            <person name="Boyd J.A."/>
            <person name="Deng Y."/>
            <person name="Parks D.H."/>
            <person name="Jiang X."/>
            <person name="Yin X."/>
            <person name="Woodcroft B.J."/>
            <person name="Tyson G.W."/>
            <person name="Hugenholtz P."/>
            <person name="Polz M.F."/>
            <person name="Zhang T."/>
        </authorList>
    </citation>
    <scope>NUCLEOTIDE SEQUENCE</scope>
    <source>
        <strain evidence="1">HKST-UBA10</strain>
    </source>
</reference>
<dbReference type="AlphaFoldDB" id="A0A955L407"/>
<reference evidence="1" key="1">
    <citation type="submission" date="2020-04" db="EMBL/GenBank/DDBJ databases">
        <authorList>
            <person name="Zhang T."/>
        </authorList>
    </citation>
    <scope>NUCLEOTIDE SEQUENCE</scope>
    <source>
        <strain evidence="1">HKST-UBA10</strain>
    </source>
</reference>
<name>A0A955L407_9BACT</name>
<proteinExistence type="predicted"/>
<dbReference type="Proteomes" id="UP000782843">
    <property type="component" value="Unassembled WGS sequence"/>
</dbReference>
<sequence>GAMHELKKLAFLDSIREISKWIFNQEMTPLELALQFHPYDMVHGISATLPDVSTPLLAPHRIQDGINGSTRAVRVKLYPEDVVNMRLLAQGVGPDFAVRFLPDQFLEDGFLKSSAYKQQRYRIDCPFF</sequence>
<dbReference type="EMBL" id="JAGQLG010000091">
    <property type="protein sequence ID" value="MCA9382246.1"/>
    <property type="molecule type" value="Genomic_DNA"/>
</dbReference>
<evidence type="ECO:0000313" key="1">
    <source>
        <dbReference type="EMBL" id="MCA9382246.1"/>
    </source>
</evidence>